<dbReference type="AntiFam" id="ANF00011">
    <property type="entry name" value="tRNA translation"/>
</dbReference>
<evidence type="ECO:0000256" key="1">
    <source>
        <dbReference type="SAM" id="MobiDB-lite"/>
    </source>
</evidence>
<keyword evidence="3" id="KW-1185">Reference proteome</keyword>
<dbReference type="Proteomes" id="UP000001024">
    <property type="component" value="Chromosome"/>
</dbReference>
<dbReference type="EnsemblBacteria" id="CAC12569">
    <property type="protein sequence ID" value="CAC12569"/>
    <property type="gene ID" value="CAC12569"/>
</dbReference>
<sequence length="106" mass="12286">MEVCRGPGSNQRPPDLQSGALPTELPRLQKLCGRIWALRTGQSFLNIPHLRLILQPSFWRFRCERMVYIFINFSDPMPVRRFIRRGIRNQVLAETFCSPCLPASTI</sequence>
<protein>
    <submittedName>
        <fullName evidence="2">Uncharacterized protein</fullName>
    </submittedName>
</protein>
<name>Q9HI93_THEAC</name>
<organism evidence="2 3">
    <name type="scientific">Thermoplasma acidophilum (strain ATCC 25905 / DSM 1728 / JCM 9062 / NBRC 15155 / AMRC-C165)</name>
    <dbReference type="NCBI Taxonomy" id="273075"/>
    <lineage>
        <taxon>Archaea</taxon>
        <taxon>Methanobacteriati</taxon>
        <taxon>Thermoplasmatota</taxon>
        <taxon>Thermoplasmata</taxon>
        <taxon>Thermoplasmatales</taxon>
        <taxon>Thermoplasmataceae</taxon>
        <taxon>Thermoplasma</taxon>
    </lineage>
</organism>
<feature type="region of interest" description="Disordered" evidence="1">
    <location>
        <begin position="1"/>
        <end position="21"/>
    </location>
</feature>
<reference evidence="2 3" key="1">
    <citation type="journal article" date="2000" name="Nature">
        <title>The genome sequence of the thermoacidophilic scavenger Thermoplasma acidophilum.</title>
        <authorList>
            <person name="Ruepp A."/>
            <person name="Graml W."/>
            <person name="Santos-Martinez M.L."/>
            <person name="Koretke K.K."/>
            <person name="Volker C."/>
            <person name="Mewes H.W."/>
            <person name="Frishman D."/>
            <person name="Stocker S."/>
            <person name="Lupas A.N."/>
            <person name="Baumeister W."/>
        </authorList>
    </citation>
    <scope>NUCLEOTIDE SEQUENCE [LARGE SCALE GENOMIC DNA]</scope>
    <source>
        <strain evidence="3">ATCC 25905 / DSM 1728 / JCM 9062 / NBRC 15155 / AMRC-C165</strain>
    </source>
</reference>
<dbReference type="EMBL" id="AL445067">
    <property type="protein sequence ID" value="CAC12569.1"/>
    <property type="molecule type" value="Genomic_DNA"/>
</dbReference>
<gene>
    <name evidence="2" type="ordered locus">Ta1449</name>
</gene>
<dbReference type="InParanoid" id="Q9HI93"/>
<proteinExistence type="predicted"/>
<dbReference type="AlphaFoldDB" id="Q9HI93"/>
<evidence type="ECO:0000313" key="3">
    <source>
        <dbReference type="Proteomes" id="UP000001024"/>
    </source>
</evidence>
<dbReference type="HOGENOM" id="CLU_2217172_0_0_2"/>
<evidence type="ECO:0000313" key="2">
    <source>
        <dbReference type="EMBL" id="CAC12569.1"/>
    </source>
</evidence>
<accession>Q9HI93</accession>
<dbReference type="KEGG" id="tac:Ta1449"/>